<feature type="transmembrane region" description="Helical" evidence="1">
    <location>
        <begin position="214"/>
        <end position="232"/>
    </location>
</feature>
<dbReference type="PANTHER" id="PTHR23028:SF134">
    <property type="entry name" value="PUTATIVE (AFU_ORTHOLOGUE AFUA_4G08520)-RELATED"/>
    <property type="match status" value="1"/>
</dbReference>
<accession>A0A7G8Q5X6</accession>
<feature type="transmembrane region" description="Helical" evidence="1">
    <location>
        <begin position="244"/>
        <end position="261"/>
    </location>
</feature>
<feature type="transmembrane region" description="Helical" evidence="1">
    <location>
        <begin position="90"/>
        <end position="109"/>
    </location>
</feature>
<dbReference type="Pfam" id="PF01757">
    <property type="entry name" value="Acyl_transf_3"/>
    <property type="match status" value="1"/>
</dbReference>
<proteinExistence type="predicted"/>
<protein>
    <submittedName>
        <fullName evidence="3">Acyltransferase</fullName>
    </submittedName>
</protein>
<evidence type="ECO:0000313" key="3">
    <source>
        <dbReference type="EMBL" id="QNK02184.1"/>
    </source>
</evidence>
<feature type="transmembrane region" description="Helical" evidence="1">
    <location>
        <begin position="336"/>
        <end position="357"/>
    </location>
</feature>
<feature type="transmembrane region" description="Helical" evidence="1">
    <location>
        <begin position="51"/>
        <end position="70"/>
    </location>
</feature>
<organism evidence="3 4">
    <name type="scientific">Dyella telluris</name>
    <dbReference type="NCBI Taxonomy" id="2763498"/>
    <lineage>
        <taxon>Bacteria</taxon>
        <taxon>Pseudomonadati</taxon>
        <taxon>Pseudomonadota</taxon>
        <taxon>Gammaproteobacteria</taxon>
        <taxon>Lysobacterales</taxon>
        <taxon>Rhodanobacteraceae</taxon>
        <taxon>Dyella</taxon>
    </lineage>
</organism>
<dbReference type="Proteomes" id="UP000515873">
    <property type="component" value="Chromosome"/>
</dbReference>
<dbReference type="GO" id="GO:0016747">
    <property type="term" value="F:acyltransferase activity, transferring groups other than amino-acyl groups"/>
    <property type="evidence" value="ECO:0007669"/>
    <property type="project" value="InterPro"/>
</dbReference>
<keyword evidence="3" id="KW-0012">Acyltransferase</keyword>
<keyword evidence="1" id="KW-0812">Transmembrane</keyword>
<feature type="transmembrane region" description="Helical" evidence="1">
    <location>
        <begin position="157"/>
        <end position="174"/>
    </location>
</feature>
<evidence type="ECO:0000313" key="4">
    <source>
        <dbReference type="Proteomes" id="UP000515873"/>
    </source>
</evidence>
<gene>
    <name evidence="3" type="ORF">H8F01_03185</name>
</gene>
<dbReference type="AlphaFoldDB" id="A0A7G8Q5X6"/>
<dbReference type="PANTHER" id="PTHR23028">
    <property type="entry name" value="ACETYLTRANSFERASE"/>
    <property type="match status" value="1"/>
</dbReference>
<keyword evidence="4" id="KW-1185">Reference proteome</keyword>
<feature type="transmembrane region" description="Helical" evidence="1">
    <location>
        <begin position="273"/>
        <end position="298"/>
    </location>
</feature>
<evidence type="ECO:0000256" key="1">
    <source>
        <dbReference type="SAM" id="Phobius"/>
    </source>
</evidence>
<feature type="transmembrane region" description="Helical" evidence="1">
    <location>
        <begin position="181"/>
        <end position="199"/>
    </location>
</feature>
<keyword evidence="1" id="KW-0472">Membrane</keyword>
<evidence type="ECO:0000259" key="2">
    <source>
        <dbReference type="Pfam" id="PF01757"/>
    </source>
</evidence>
<feature type="transmembrane region" description="Helical" evidence="1">
    <location>
        <begin position="305"/>
        <end position="324"/>
    </location>
</feature>
<reference evidence="3 4" key="1">
    <citation type="submission" date="2020-08" db="EMBL/GenBank/DDBJ databases">
        <title>Dyella sp. G9 isolated from forest soil.</title>
        <authorList>
            <person name="Fu J."/>
            <person name="Qiu L."/>
        </authorList>
    </citation>
    <scope>NUCLEOTIDE SEQUENCE [LARGE SCALE GENOMIC DNA]</scope>
    <source>
        <strain evidence="3 4">G9</strain>
    </source>
</reference>
<dbReference type="EMBL" id="CP060412">
    <property type="protein sequence ID" value="QNK02184.1"/>
    <property type="molecule type" value="Genomic_DNA"/>
</dbReference>
<dbReference type="InterPro" id="IPR050879">
    <property type="entry name" value="Acyltransferase_3"/>
</dbReference>
<dbReference type="RefSeq" id="WP_187057641.1">
    <property type="nucleotide sequence ID" value="NZ_CP060412.1"/>
</dbReference>
<feature type="transmembrane region" description="Helical" evidence="1">
    <location>
        <begin position="121"/>
        <end position="137"/>
    </location>
</feature>
<name>A0A7G8Q5X6_9GAMM</name>
<dbReference type="KEGG" id="dtl:H8F01_03185"/>
<feature type="domain" description="Acyltransferase 3" evidence="2">
    <location>
        <begin position="18"/>
        <end position="353"/>
    </location>
</feature>
<keyword evidence="3" id="KW-0808">Transferase</keyword>
<keyword evidence="1" id="KW-1133">Transmembrane helix</keyword>
<sequence length="392" mass="43428">MNPSSPAHVADKSHYLILDGLRGVAALMVVLFHVCEAYSPDHPLTQLINHGYLAVDFFFLLSGFVIAYAYDDRWNTLSIGGFFKRRLIRLQPMVIMGMTIGALFFPFQAGNSFPLIEATPAWKVFLVMLVGYTLLPLPPSMDIRGWSEMHPLNGPAWSLFFEYVANILYALGLRKLSNRQLGFLTLCAAVFLVQLAVFGKRGDLIGGWAIEPEQLHIGFARLLFPFLAGMLLMRLGRRVRIPNAFGLCSVLLIVALSLPRLGGAGHLWLNGLYDSLCVIAVFPLIVAMGAGGSLMAGWPTRVAKWLGDISYPIYITHYALIYTYTEWVSRHTASPAYTMAVGALVFVASVALAYACLKLYDEPVRKWLQGRVLRSSKQVKPVASPQDQEMAP</sequence>
<feature type="transmembrane region" description="Helical" evidence="1">
    <location>
        <begin position="20"/>
        <end position="39"/>
    </location>
</feature>
<dbReference type="InterPro" id="IPR002656">
    <property type="entry name" value="Acyl_transf_3_dom"/>
</dbReference>